<dbReference type="eggNOG" id="ENOG50349AP">
    <property type="taxonomic scope" value="Bacteria"/>
</dbReference>
<feature type="domain" description="Cytochrome c7-like" evidence="8">
    <location>
        <begin position="38"/>
        <end position="97"/>
    </location>
</feature>
<dbReference type="KEGG" id="glo:Glov_0209"/>
<evidence type="ECO:0000256" key="3">
    <source>
        <dbReference type="ARBA" id="ARBA00022723"/>
    </source>
</evidence>
<keyword evidence="7" id="KW-0732">Signal</keyword>
<comment type="cofactor">
    <cofactor evidence="6">
        <name>heme c</name>
        <dbReference type="ChEBI" id="CHEBI:61717"/>
    </cofactor>
    <text evidence="6">Binds 4 heme c groups covalently per monomer.</text>
</comment>
<feature type="chain" id="PRO_5002787743" evidence="7">
    <location>
        <begin position="26"/>
        <end position="98"/>
    </location>
</feature>
<reference evidence="9 10" key="1">
    <citation type="submission" date="2008-05" db="EMBL/GenBank/DDBJ databases">
        <title>Complete sequence of chromosome of Geobacter lovleyi SZ.</title>
        <authorList>
            <consortium name="US DOE Joint Genome Institute"/>
            <person name="Lucas S."/>
            <person name="Copeland A."/>
            <person name="Lapidus A."/>
            <person name="Glavina del Rio T."/>
            <person name="Dalin E."/>
            <person name="Tice H."/>
            <person name="Bruce D."/>
            <person name="Goodwin L."/>
            <person name="Pitluck S."/>
            <person name="Chertkov O."/>
            <person name="Meincke L."/>
            <person name="Brettin T."/>
            <person name="Detter J.C."/>
            <person name="Han C."/>
            <person name="Tapia R."/>
            <person name="Kuske C.R."/>
            <person name="Schmutz J."/>
            <person name="Larimer F."/>
            <person name="Land M."/>
            <person name="Hauser L."/>
            <person name="Kyrpides N."/>
            <person name="Mikhailova N."/>
            <person name="Sung Y."/>
            <person name="Fletcher K.E."/>
            <person name="Ritalahti K.M."/>
            <person name="Loeffler F.E."/>
            <person name="Richardson P."/>
        </authorList>
    </citation>
    <scope>NUCLEOTIDE SEQUENCE [LARGE SCALE GENOMIC DNA]</scope>
    <source>
        <strain evidence="10">ATCC BAA-1151 / DSM 17278 / SZ</strain>
    </source>
</reference>
<dbReference type="EMBL" id="CP001089">
    <property type="protein sequence ID" value="ACD93940.1"/>
    <property type="molecule type" value="Genomic_DNA"/>
</dbReference>
<proteinExistence type="predicted"/>
<dbReference type="InterPro" id="IPR002322">
    <property type="entry name" value="Cyt_c_III"/>
</dbReference>
<feature type="binding site" description="axial binding residue" evidence="6">
    <location>
        <position position="96"/>
    </location>
    <ligand>
        <name>heme c</name>
        <dbReference type="ChEBI" id="CHEBI:61717"/>
        <label>1</label>
    </ligand>
    <ligandPart>
        <name>Fe</name>
        <dbReference type="ChEBI" id="CHEBI:18248"/>
    </ligandPart>
</feature>
<feature type="binding site" description="axial binding residue" evidence="6">
    <location>
        <position position="42"/>
    </location>
    <ligand>
        <name>heme c</name>
        <dbReference type="ChEBI" id="CHEBI:61717"/>
        <label>1</label>
    </ligand>
    <ligandPart>
        <name>Fe</name>
        <dbReference type="ChEBI" id="CHEBI:18248"/>
    </ligandPart>
</feature>
<evidence type="ECO:0000256" key="1">
    <source>
        <dbReference type="ARBA" id="ARBA00022448"/>
    </source>
</evidence>
<dbReference type="CDD" id="cd08168">
    <property type="entry name" value="Cytochrom_C3"/>
    <property type="match status" value="1"/>
</dbReference>
<evidence type="ECO:0000256" key="2">
    <source>
        <dbReference type="ARBA" id="ARBA00022617"/>
    </source>
</evidence>
<evidence type="ECO:0000313" key="10">
    <source>
        <dbReference type="Proteomes" id="UP000002420"/>
    </source>
</evidence>
<dbReference type="OrthoDB" id="5421852at2"/>
<evidence type="ECO:0000256" key="6">
    <source>
        <dbReference type="PIRSR" id="PIRSR602322-1"/>
    </source>
</evidence>
<feature type="binding site" description="axial binding residue" evidence="6">
    <location>
        <position position="45"/>
    </location>
    <ligand>
        <name>heme c</name>
        <dbReference type="ChEBI" id="CHEBI:61717"/>
        <label>1</label>
    </ligand>
    <ligandPart>
        <name>Fe</name>
        <dbReference type="ChEBI" id="CHEBI:18248"/>
    </ligandPart>
</feature>
<dbReference type="Proteomes" id="UP000002420">
    <property type="component" value="Chromosome"/>
</dbReference>
<organism evidence="9 10">
    <name type="scientific">Trichlorobacter lovleyi (strain ATCC BAA-1151 / DSM 17278 / SZ)</name>
    <name type="common">Geobacter lovleyi</name>
    <dbReference type="NCBI Taxonomy" id="398767"/>
    <lineage>
        <taxon>Bacteria</taxon>
        <taxon>Pseudomonadati</taxon>
        <taxon>Thermodesulfobacteriota</taxon>
        <taxon>Desulfuromonadia</taxon>
        <taxon>Geobacterales</taxon>
        <taxon>Geobacteraceae</taxon>
        <taxon>Trichlorobacter</taxon>
    </lineage>
</organism>
<keyword evidence="5 6" id="KW-0408">Iron</keyword>
<name>B3EAB2_TRIL1</name>
<feature type="binding site" description="axial binding residue" evidence="6">
    <location>
        <position position="56"/>
    </location>
    <ligand>
        <name>heme c</name>
        <dbReference type="ChEBI" id="CHEBI:61717"/>
        <label>1</label>
    </ligand>
    <ligandPart>
        <name>Fe</name>
        <dbReference type="ChEBI" id="CHEBI:18248"/>
    </ligandPart>
</feature>
<feature type="binding site" description="axial binding residue" evidence="6">
    <location>
        <position position="55"/>
    </location>
    <ligand>
        <name>heme c</name>
        <dbReference type="ChEBI" id="CHEBI:61717"/>
        <label>1</label>
    </ligand>
    <ligandPart>
        <name>Fe</name>
        <dbReference type="ChEBI" id="CHEBI:18248"/>
    </ligandPart>
</feature>
<accession>B3EAB2</accession>
<gene>
    <name evidence="9" type="ordered locus">Glov_0209</name>
</gene>
<dbReference type="STRING" id="398767.Glov_0209"/>
<evidence type="ECO:0000256" key="5">
    <source>
        <dbReference type="ARBA" id="ARBA00023004"/>
    </source>
</evidence>
<keyword evidence="3 6" id="KW-0479">Metal-binding</keyword>
<dbReference type="GO" id="GO:0009055">
    <property type="term" value="F:electron transfer activity"/>
    <property type="evidence" value="ECO:0007669"/>
    <property type="project" value="InterPro"/>
</dbReference>
<sequence length="98" mass="10677">MKITSKLPAVISLIAISAFAGTVFAADVIELPASMGKVMFPHKKHQEMLKDCKKCHEKGPGKIKELGKDWAHKTCKGCHTEGFNGKKGPTACKDCHKK</sequence>
<dbReference type="SUPFAM" id="SSF48695">
    <property type="entry name" value="Multiheme cytochromes"/>
    <property type="match status" value="1"/>
</dbReference>
<dbReference type="AlphaFoldDB" id="B3EAB2"/>
<dbReference type="Gene3D" id="3.90.10.10">
    <property type="entry name" value="Cytochrome C3"/>
    <property type="match status" value="1"/>
</dbReference>
<keyword evidence="2 6" id="KW-0349">Heme</keyword>
<evidence type="ECO:0000259" key="8">
    <source>
        <dbReference type="Pfam" id="PF14522"/>
    </source>
</evidence>
<dbReference type="InterPro" id="IPR036280">
    <property type="entry name" value="Multihaem_cyt_sf"/>
</dbReference>
<evidence type="ECO:0000313" key="9">
    <source>
        <dbReference type="EMBL" id="ACD93940.1"/>
    </source>
</evidence>
<dbReference type="InterPro" id="IPR029467">
    <property type="entry name" value="Cyt_c7-like"/>
</dbReference>
<dbReference type="GO" id="GO:0046872">
    <property type="term" value="F:metal ion binding"/>
    <property type="evidence" value="ECO:0007669"/>
    <property type="project" value="UniProtKB-KW"/>
</dbReference>
<dbReference type="Pfam" id="PF14522">
    <property type="entry name" value="Cytochrome_C7"/>
    <property type="match status" value="1"/>
</dbReference>
<dbReference type="GO" id="GO:0020037">
    <property type="term" value="F:heme binding"/>
    <property type="evidence" value="ECO:0007669"/>
    <property type="project" value="InterPro"/>
</dbReference>
<dbReference type="HOGENOM" id="CLU_188310_0_0_7"/>
<feature type="binding site" description="axial binding residue" evidence="6">
    <location>
        <position position="52"/>
    </location>
    <ligand>
        <name>heme c</name>
        <dbReference type="ChEBI" id="CHEBI:61717"/>
        <label>1</label>
    </ligand>
    <ligandPart>
        <name>Fe</name>
        <dbReference type="ChEBI" id="CHEBI:18248"/>
    </ligandPart>
</feature>
<keyword evidence="10" id="KW-1185">Reference proteome</keyword>
<evidence type="ECO:0000256" key="7">
    <source>
        <dbReference type="SAM" id="SignalP"/>
    </source>
</evidence>
<evidence type="ECO:0000256" key="4">
    <source>
        <dbReference type="ARBA" id="ARBA00022982"/>
    </source>
</evidence>
<feature type="binding site" description="axial binding residue" evidence="6">
    <location>
        <position position="95"/>
    </location>
    <ligand>
        <name>heme c</name>
        <dbReference type="ChEBI" id="CHEBI:61717"/>
        <label>1</label>
    </ligand>
    <ligandPart>
        <name>Fe</name>
        <dbReference type="ChEBI" id="CHEBI:18248"/>
    </ligandPart>
</feature>
<dbReference type="NCBIfam" id="NF043011">
    <property type="entry name" value="CytC7_Geobact"/>
    <property type="match status" value="1"/>
</dbReference>
<feature type="signal peptide" evidence="7">
    <location>
        <begin position="1"/>
        <end position="25"/>
    </location>
</feature>
<keyword evidence="4" id="KW-0249">Electron transport</keyword>
<keyword evidence="1" id="KW-0813">Transport</keyword>
<protein>
    <submittedName>
        <fullName evidence="9">Cytochrome c3</fullName>
    </submittedName>
</protein>
<feature type="binding site" description="axial binding residue" evidence="6">
    <location>
        <position position="92"/>
    </location>
    <ligand>
        <name>heme c</name>
        <dbReference type="ChEBI" id="CHEBI:61717"/>
        <label>1</label>
    </ligand>
    <ligandPart>
        <name>Fe</name>
        <dbReference type="ChEBI" id="CHEBI:18248"/>
    </ligandPart>
</feature>
<dbReference type="InterPro" id="IPR053591">
    <property type="entry name" value="Cytochrome_c"/>
</dbReference>
<dbReference type="PRINTS" id="PR00609">
    <property type="entry name" value="CYTOCHROMEC3"/>
</dbReference>